<dbReference type="AlphaFoldDB" id="A0A1N6GNQ6"/>
<evidence type="ECO:0000256" key="1">
    <source>
        <dbReference type="SAM" id="SignalP"/>
    </source>
</evidence>
<dbReference type="EMBL" id="FSRL01000001">
    <property type="protein sequence ID" value="SIO09160.1"/>
    <property type="molecule type" value="Genomic_DNA"/>
</dbReference>
<evidence type="ECO:0000313" key="3">
    <source>
        <dbReference type="Proteomes" id="UP000184932"/>
    </source>
</evidence>
<feature type="signal peptide" evidence="1">
    <location>
        <begin position="1"/>
        <end position="19"/>
    </location>
</feature>
<dbReference type="STRING" id="1217970.SAMN05444002_2648"/>
<protein>
    <submittedName>
        <fullName evidence="2">Uncharacterized protein</fullName>
    </submittedName>
</protein>
<dbReference type="OrthoDB" id="9810895at2"/>
<accession>A0A1N6GNQ6</accession>
<keyword evidence="3" id="KW-1185">Reference proteome</keyword>
<evidence type="ECO:0000313" key="2">
    <source>
        <dbReference type="EMBL" id="SIO09160.1"/>
    </source>
</evidence>
<dbReference type="Proteomes" id="UP000184932">
    <property type="component" value="Unassembled WGS sequence"/>
</dbReference>
<feature type="chain" id="PRO_5012161588" evidence="1">
    <location>
        <begin position="20"/>
        <end position="98"/>
    </location>
</feature>
<reference evidence="3" key="1">
    <citation type="submission" date="2016-11" db="EMBL/GenBank/DDBJ databases">
        <authorList>
            <person name="Varghese N."/>
            <person name="Submissions S."/>
        </authorList>
    </citation>
    <scope>NUCLEOTIDE SEQUENCE [LARGE SCALE GENOMIC DNA]</scope>
    <source>
        <strain evidence="3">DSM 29440</strain>
    </source>
</reference>
<proteinExistence type="predicted"/>
<gene>
    <name evidence="2" type="ORF">SAMN05444002_2648</name>
</gene>
<sequence length="98" mass="10605">MTRAWLTIALTLAPLAATAGGPLGEVFCDDRARIVQQLETRFGATLAGRALRGPDAFIEFWVTQASGDWTMVQNYTDGRACIVAMGENWESFAPVDPA</sequence>
<dbReference type="RefSeq" id="WP_074256643.1">
    <property type="nucleotide sequence ID" value="NZ_FSRL01000001.1"/>
</dbReference>
<keyword evidence="1" id="KW-0732">Signal</keyword>
<name>A0A1N6GNQ6_9RHOB</name>
<organism evidence="2 3">
    <name type="scientific">Vannielia litorea</name>
    <dbReference type="NCBI Taxonomy" id="1217970"/>
    <lineage>
        <taxon>Bacteria</taxon>
        <taxon>Pseudomonadati</taxon>
        <taxon>Pseudomonadota</taxon>
        <taxon>Alphaproteobacteria</taxon>
        <taxon>Rhodobacterales</taxon>
        <taxon>Paracoccaceae</taxon>
        <taxon>Vannielia</taxon>
    </lineage>
</organism>